<reference evidence="1 2" key="1">
    <citation type="submission" date="2024-08" db="EMBL/GenBank/DDBJ databases">
        <title>Insights into the chromosomal genome structure of Flemingia macrophylla.</title>
        <authorList>
            <person name="Ding Y."/>
            <person name="Zhao Y."/>
            <person name="Bi W."/>
            <person name="Wu M."/>
            <person name="Zhao G."/>
            <person name="Gong Y."/>
            <person name="Li W."/>
            <person name="Zhang P."/>
        </authorList>
    </citation>
    <scope>NUCLEOTIDE SEQUENCE [LARGE SCALE GENOMIC DNA]</scope>
    <source>
        <strain evidence="1">DYQJB</strain>
        <tissue evidence="1">Leaf</tissue>
    </source>
</reference>
<proteinExistence type="predicted"/>
<dbReference type="EMBL" id="JBGMDY010000004">
    <property type="protein sequence ID" value="KAL2337839.1"/>
    <property type="molecule type" value="Genomic_DNA"/>
</dbReference>
<gene>
    <name evidence="1" type="ORF">Fmac_012285</name>
</gene>
<evidence type="ECO:0000313" key="1">
    <source>
        <dbReference type="EMBL" id="KAL2337839.1"/>
    </source>
</evidence>
<comment type="caution">
    <text evidence="1">The sequence shown here is derived from an EMBL/GenBank/DDBJ whole genome shotgun (WGS) entry which is preliminary data.</text>
</comment>
<sequence length="49" mass="5338">MFAGPKSFISNSLANCAFNSWTRSLLGPTTNMSSTYNSKMMKSLSSNIL</sequence>
<evidence type="ECO:0000313" key="2">
    <source>
        <dbReference type="Proteomes" id="UP001603857"/>
    </source>
</evidence>
<dbReference type="AlphaFoldDB" id="A0ABD1MPX0"/>
<organism evidence="1 2">
    <name type="scientific">Flemingia macrophylla</name>
    <dbReference type="NCBI Taxonomy" id="520843"/>
    <lineage>
        <taxon>Eukaryota</taxon>
        <taxon>Viridiplantae</taxon>
        <taxon>Streptophyta</taxon>
        <taxon>Embryophyta</taxon>
        <taxon>Tracheophyta</taxon>
        <taxon>Spermatophyta</taxon>
        <taxon>Magnoliopsida</taxon>
        <taxon>eudicotyledons</taxon>
        <taxon>Gunneridae</taxon>
        <taxon>Pentapetalae</taxon>
        <taxon>rosids</taxon>
        <taxon>fabids</taxon>
        <taxon>Fabales</taxon>
        <taxon>Fabaceae</taxon>
        <taxon>Papilionoideae</taxon>
        <taxon>50 kb inversion clade</taxon>
        <taxon>NPAAA clade</taxon>
        <taxon>indigoferoid/millettioid clade</taxon>
        <taxon>Phaseoleae</taxon>
        <taxon>Flemingia</taxon>
    </lineage>
</organism>
<dbReference type="Proteomes" id="UP001603857">
    <property type="component" value="Unassembled WGS sequence"/>
</dbReference>
<keyword evidence="2" id="KW-1185">Reference proteome</keyword>
<accession>A0ABD1MPX0</accession>
<protein>
    <submittedName>
        <fullName evidence="1">Uncharacterized protein</fullName>
    </submittedName>
</protein>
<name>A0ABD1MPX0_9FABA</name>